<evidence type="ECO:0000256" key="10">
    <source>
        <dbReference type="PIRSR" id="PIRSR617736-1"/>
    </source>
</evidence>
<dbReference type="InterPro" id="IPR017853">
    <property type="entry name" value="GH"/>
</dbReference>
<evidence type="ECO:0000256" key="6">
    <source>
        <dbReference type="ARBA" id="ARBA00023001"/>
    </source>
</evidence>
<comment type="similarity">
    <text evidence="3 12">Belongs to the glycosyl hydrolase 1 family.</text>
</comment>
<feature type="binding site" evidence="11">
    <location>
        <position position="167"/>
    </location>
    <ligand>
        <name>substrate</name>
    </ligand>
</feature>
<dbReference type="STRING" id="695939.SAMN00790413_05280"/>
<proteinExistence type="inferred from homology"/>
<evidence type="ECO:0000256" key="11">
    <source>
        <dbReference type="PIRSR" id="PIRSR617736-2"/>
    </source>
</evidence>
<evidence type="ECO:0000313" key="14">
    <source>
        <dbReference type="Proteomes" id="UP000192582"/>
    </source>
</evidence>
<feature type="active site" description="Proton donor" evidence="10">
    <location>
        <position position="168"/>
    </location>
</feature>
<dbReference type="RefSeq" id="WP_170928568.1">
    <property type="nucleotide sequence ID" value="NZ_FWWU01000007.1"/>
</dbReference>
<feature type="binding site" evidence="11">
    <location>
        <position position="22"/>
    </location>
    <ligand>
        <name>substrate</name>
    </ligand>
</feature>
<dbReference type="GO" id="GO:0008422">
    <property type="term" value="F:beta-glucosidase activity"/>
    <property type="evidence" value="ECO:0007669"/>
    <property type="project" value="UniProtKB-EC"/>
</dbReference>
<accession>A0A1W1UUC9</accession>
<evidence type="ECO:0000256" key="1">
    <source>
        <dbReference type="ARBA" id="ARBA00000448"/>
    </source>
</evidence>
<dbReference type="GO" id="GO:0030245">
    <property type="term" value="P:cellulose catabolic process"/>
    <property type="evidence" value="ECO:0007669"/>
    <property type="project" value="UniProtKB-KW"/>
</dbReference>
<keyword evidence="7" id="KW-0119">Carbohydrate metabolism</keyword>
<evidence type="ECO:0000256" key="7">
    <source>
        <dbReference type="ARBA" id="ARBA00023277"/>
    </source>
</evidence>
<dbReference type="PROSITE" id="PS00653">
    <property type="entry name" value="GLYCOSYL_HYDROL_F1_2"/>
    <property type="match status" value="1"/>
</dbReference>
<dbReference type="PANTHER" id="PTHR10353">
    <property type="entry name" value="GLYCOSYL HYDROLASE"/>
    <property type="match status" value="1"/>
</dbReference>
<dbReference type="NCBIfam" id="TIGR03356">
    <property type="entry name" value="BGL"/>
    <property type="match status" value="1"/>
</dbReference>
<gene>
    <name evidence="13" type="ORF">SAMN00790413_05280</name>
</gene>
<dbReference type="EMBL" id="FWWU01000007">
    <property type="protein sequence ID" value="SMB84758.1"/>
    <property type="molecule type" value="Genomic_DNA"/>
</dbReference>
<organism evidence="13 14">
    <name type="scientific">Deinococcus hopiensis KR-140</name>
    <dbReference type="NCBI Taxonomy" id="695939"/>
    <lineage>
        <taxon>Bacteria</taxon>
        <taxon>Thermotogati</taxon>
        <taxon>Deinococcota</taxon>
        <taxon>Deinococci</taxon>
        <taxon>Deinococcales</taxon>
        <taxon>Deinococcaceae</taxon>
        <taxon>Deinococcus</taxon>
    </lineage>
</organism>
<keyword evidence="14" id="KW-1185">Reference proteome</keyword>
<sequence length="447" mass="51561">MPLTRDQFPPQFRWGSATSSYQIEGAAHEDGKGLSIWDTFTRQPGTVKNADHGDVACDHYHRWESDLDLMQDLGLDSYRFSVSWPRVLPWGTGKVNAKGLAFYDRLVDGLLARDMTPFVTLYHWDLPQALQDRGGWVNRDTAFRFAEYAEVLARQLGDRVGHWITHNEPFCTAIMGHQEGVHAPGIRDTHAALQTLHHVYLSHGLAVPVLREQSRTDTQVGITLSLHPVYPASDAPEDLQAAHRHDGFRNRWYLDPLFGQGYPQDTWESYGPLVPHVQPEDLGIIAAPLDFLGVNYYFRETVKHAPGQGHFDLEEVHVQGVKRTHFDWEVYPEGLTDLLTRVYEDYQPARLLITENGSTFDDSALDEKLMDHDRQQFFEAHLRECLKVLERGIPLEGYFAWSLLDNFEWAEGYDKRFGMVHVDFETQERRLKYSGRWFRDFLRVPVP</sequence>
<evidence type="ECO:0000256" key="3">
    <source>
        <dbReference type="ARBA" id="ARBA00010838"/>
    </source>
</evidence>
<evidence type="ECO:0000313" key="13">
    <source>
        <dbReference type="EMBL" id="SMB84758.1"/>
    </source>
</evidence>
<keyword evidence="8 12" id="KW-0326">Glycosidase</keyword>
<dbReference type="GO" id="GO:0005829">
    <property type="term" value="C:cytosol"/>
    <property type="evidence" value="ECO:0007669"/>
    <property type="project" value="TreeGrafter"/>
</dbReference>
<dbReference type="AlphaFoldDB" id="A0A1W1UUC9"/>
<feature type="active site" description="Nucleophile" evidence="10">
    <location>
        <position position="355"/>
    </location>
</feature>
<dbReference type="EC" id="3.2.1.21" evidence="4 12"/>
<comment type="catalytic activity">
    <reaction evidence="1 12">
        <text>Hydrolysis of terminal, non-reducing beta-D-glucosyl residues with release of beta-D-glucose.</text>
        <dbReference type="EC" id="3.2.1.21"/>
    </reaction>
</comment>
<evidence type="ECO:0000256" key="2">
    <source>
        <dbReference type="ARBA" id="ARBA00004987"/>
    </source>
</evidence>
<dbReference type="Proteomes" id="UP000192582">
    <property type="component" value="Unassembled WGS sequence"/>
</dbReference>
<dbReference type="Pfam" id="PF00232">
    <property type="entry name" value="Glyco_hydro_1"/>
    <property type="match status" value="1"/>
</dbReference>
<dbReference type="InterPro" id="IPR001360">
    <property type="entry name" value="Glyco_hydro_1"/>
</dbReference>
<feature type="binding site" evidence="11">
    <location>
        <begin position="408"/>
        <end position="409"/>
    </location>
    <ligand>
        <name>substrate</name>
    </ligand>
</feature>
<evidence type="ECO:0000256" key="8">
    <source>
        <dbReference type="ARBA" id="ARBA00023295"/>
    </source>
</evidence>
<feature type="binding site" evidence="11">
    <location>
        <position position="297"/>
    </location>
    <ligand>
        <name>substrate</name>
    </ligand>
</feature>
<keyword evidence="5 12" id="KW-0378">Hydrolase</keyword>
<dbReference type="PANTHER" id="PTHR10353:SF36">
    <property type="entry name" value="LP05116P"/>
    <property type="match status" value="1"/>
</dbReference>
<feature type="binding site" evidence="11">
    <location>
        <position position="401"/>
    </location>
    <ligand>
        <name>substrate</name>
    </ligand>
</feature>
<dbReference type="SUPFAM" id="SSF51445">
    <property type="entry name" value="(Trans)glycosidases"/>
    <property type="match status" value="1"/>
</dbReference>
<evidence type="ECO:0000256" key="5">
    <source>
        <dbReference type="ARBA" id="ARBA00022801"/>
    </source>
</evidence>
<evidence type="ECO:0000256" key="12">
    <source>
        <dbReference type="RuleBase" id="RU361175"/>
    </source>
</evidence>
<evidence type="ECO:0000256" key="9">
    <source>
        <dbReference type="ARBA" id="ARBA00023326"/>
    </source>
</evidence>
<comment type="pathway">
    <text evidence="2">Glycan metabolism; cellulose degradation.</text>
</comment>
<dbReference type="PRINTS" id="PR00131">
    <property type="entry name" value="GLHYDRLASE1"/>
</dbReference>
<keyword evidence="9" id="KW-0624">Polysaccharide degradation</keyword>
<protein>
    <recommendedName>
        <fullName evidence="4 12">Beta-glucosidase</fullName>
        <ecNumber evidence="4 12">3.2.1.21</ecNumber>
    </recommendedName>
</protein>
<name>A0A1W1UUC9_9DEIO</name>
<evidence type="ECO:0000256" key="4">
    <source>
        <dbReference type="ARBA" id="ARBA00012744"/>
    </source>
</evidence>
<feature type="binding site" evidence="11">
    <location>
        <position position="123"/>
    </location>
    <ligand>
        <name>substrate</name>
    </ligand>
</feature>
<dbReference type="InterPro" id="IPR033132">
    <property type="entry name" value="GH_1_N_CS"/>
</dbReference>
<dbReference type="FunFam" id="3.20.20.80:FF:000004">
    <property type="entry name" value="Beta-glucosidase 6-phospho-beta-glucosidase"/>
    <property type="match status" value="1"/>
</dbReference>
<keyword evidence="6" id="KW-0136">Cellulose degradation</keyword>
<dbReference type="Gene3D" id="3.20.20.80">
    <property type="entry name" value="Glycosidases"/>
    <property type="match status" value="1"/>
</dbReference>
<dbReference type="InterPro" id="IPR017736">
    <property type="entry name" value="Glyco_hydro_1_beta-glucosidase"/>
</dbReference>
<reference evidence="13 14" key="1">
    <citation type="submission" date="2017-04" db="EMBL/GenBank/DDBJ databases">
        <authorList>
            <person name="Afonso C.L."/>
            <person name="Miller P.J."/>
            <person name="Scott M.A."/>
            <person name="Spackman E."/>
            <person name="Goraichik I."/>
            <person name="Dimitrov K.M."/>
            <person name="Suarez D.L."/>
            <person name="Swayne D.E."/>
        </authorList>
    </citation>
    <scope>NUCLEOTIDE SEQUENCE [LARGE SCALE GENOMIC DNA]</scope>
    <source>
        <strain evidence="13 14">KR-140</strain>
    </source>
</reference>